<dbReference type="Proteomes" id="UP000242561">
    <property type="component" value="Chromosome"/>
</dbReference>
<proteinExistence type="predicted"/>
<evidence type="ECO:0000313" key="1">
    <source>
        <dbReference type="EMBL" id="APG61516.1"/>
    </source>
</evidence>
<accession>A0A1L3J8Q5</accession>
<keyword evidence="2" id="KW-1185">Reference proteome</keyword>
<name>A0A1L3J8Q5_9SPHN</name>
<gene>
    <name evidence="1" type="ORF">LPB140_00170</name>
</gene>
<organism evidence="1 2">
    <name type="scientific">Sphingorhabdus lutea</name>
    <dbReference type="NCBI Taxonomy" id="1913578"/>
    <lineage>
        <taxon>Bacteria</taxon>
        <taxon>Pseudomonadati</taxon>
        <taxon>Pseudomonadota</taxon>
        <taxon>Alphaproteobacteria</taxon>
        <taxon>Sphingomonadales</taxon>
        <taxon>Sphingomonadaceae</taxon>
        <taxon>Sphingorhabdus</taxon>
    </lineage>
</organism>
<dbReference type="AlphaFoldDB" id="A0A1L3J8Q5"/>
<evidence type="ECO:0000313" key="2">
    <source>
        <dbReference type="Proteomes" id="UP000242561"/>
    </source>
</evidence>
<dbReference type="KEGG" id="sphl:LPB140_00170"/>
<sequence>MKIFNIVALALLFTPYTSYFENEVPKTCSKIDHWVYDEIEFTEIAAFTEVTVHKDDITYWGYKFSSERKLVKFLKKDLNDTKASIPRHIFLRSDKNISCERFNHVATIIDAHYPCKDGKLCIWAHGLGAGAMPLGIGPPPQN</sequence>
<dbReference type="EMBL" id="CP018154">
    <property type="protein sequence ID" value="APG61516.1"/>
    <property type="molecule type" value="Genomic_DNA"/>
</dbReference>
<dbReference type="RefSeq" id="WP_072558162.1">
    <property type="nucleotide sequence ID" value="NZ_CP018154.1"/>
</dbReference>
<protein>
    <submittedName>
        <fullName evidence="1">Uncharacterized protein</fullName>
    </submittedName>
</protein>
<reference evidence="1 2" key="1">
    <citation type="submission" date="2016-11" db="EMBL/GenBank/DDBJ databases">
        <title>Sphingorhabdus sp. LPB0140, isolated from marine environment.</title>
        <authorList>
            <person name="Kim E."/>
            <person name="Yi H."/>
        </authorList>
    </citation>
    <scope>NUCLEOTIDE SEQUENCE [LARGE SCALE GENOMIC DNA]</scope>
    <source>
        <strain evidence="1 2">LPB0140</strain>
    </source>
</reference>